<evidence type="ECO:0000313" key="2">
    <source>
        <dbReference type="Proteomes" id="UP001212152"/>
    </source>
</evidence>
<dbReference type="EMBL" id="JADGJQ010000030">
    <property type="protein sequence ID" value="KAJ3177931.1"/>
    <property type="molecule type" value="Genomic_DNA"/>
</dbReference>
<protein>
    <submittedName>
        <fullName evidence="1">Uncharacterized protein</fullName>
    </submittedName>
</protein>
<reference evidence="1" key="1">
    <citation type="submission" date="2020-05" db="EMBL/GenBank/DDBJ databases">
        <title>Phylogenomic resolution of chytrid fungi.</title>
        <authorList>
            <person name="Stajich J.E."/>
            <person name="Amses K."/>
            <person name="Simmons R."/>
            <person name="Seto K."/>
            <person name="Myers J."/>
            <person name="Bonds A."/>
            <person name="Quandt C.A."/>
            <person name="Barry K."/>
            <person name="Liu P."/>
            <person name="Grigoriev I."/>
            <person name="Longcore J.E."/>
            <person name="James T.Y."/>
        </authorList>
    </citation>
    <scope>NUCLEOTIDE SEQUENCE</scope>
    <source>
        <strain evidence="1">JEL0379</strain>
    </source>
</reference>
<dbReference type="AlphaFoldDB" id="A0AAD5XQ62"/>
<gene>
    <name evidence="1" type="ORF">HDU87_004213</name>
</gene>
<keyword evidence="2" id="KW-1185">Reference proteome</keyword>
<evidence type="ECO:0000313" key="1">
    <source>
        <dbReference type="EMBL" id="KAJ3177931.1"/>
    </source>
</evidence>
<proteinExistence type="predicted"/>
<dbReference type="Proteomes" id="UP001212152">
    <property type="component" value="Unassembled WGS sequence"/>
</dbReference>
<comment type="caution">
    <text evidence="1">The sequence shown here is derived from an EMBL/GenBank/DDBJ whole genome shotgun (WGS) entry which is preliminary data.</text>
</comment>
<accession>A0AAD5XQ62</accession>
<name>A0AAD5XQ62_9FUNG</name>
<organism evidence="1 2">
    <name type="scientific">Geranomyces variabilis</name>
    <dbReference type="NCBI Taxonomy" id="109894"/>
    <lineage>
        <taxon>Eukaryota</taxon>
        <taxon>Fungi</taxon>
        <taxon>Fungi incertae sedis</taxon>
        <taxon>Chytridiomycota</taxon>
        <taxon>Chytridiomycota incertae sedis</taxon>
        <taxon>Chytridiomycetes</taxon>
        <taxon>Spizellomycetales</taxon>
        <taxon>Powellomycetaceae</taxon>
        <taxon>Geranomyces</taxon>
    </lineage>
</organism>
<sequence length="159" mass="16563">MDPPAPLENKLILLLSSGQPAVLPLAASLRAHGANLLCAVTDSTQLTSHVTSVFATPAARPLSQTLNARAITLNAGEVAALALDLPAGLDAFVWELEAGWEDDVVAVLEGMRRALRSGGTVVLVGATEVLPEMADMFPAWTFRSVGLDEQDLAGVVHSA</sequence>